<sequence length="867" mass="96133">MRRRRAILLVLGGGLLVLGLVPMPAAGQRAARPDAKQLPVLQVRGRVLRLADQPLQKKKFQWVLSHASQRGQSVEDQWSDWFALQGKDWEAILKAYPNNYLRNYPVVLALSVQPAAKPTEIEVEVKDGKGQVRLSQKARLFGSRLGLLVFPDGSGNYAVATQAQYNQRYWQAFGAKKGEEMPRLSRLIIVDRYIGGDDDYQAWEEGIGQLAQAGFSAIMVPPSESIREILERQQGNRRTSWAVYNPPGYAFAFDPKITPASIAQWANDLAASYRKAGFAPEDMVLLAMSDEPGWYYPRMFQVVREQPAALASFRQYLRQQGLQPQDVGARSWEEVFPLGRSGAKELPARRLHYWTVRFYAWASAKHFGDCVQALEKAFYPGLPVFTNWNFFAGRFYVPGPVANNPDKQHPDAAMGGHDWFEFARLRGGTVLWTEDWFSDAQAYQWSFYCAKLSSAARGAGLAFGGYVIPRTAGDRQGGILQKVLCIFGHGGQAVKYFVFGPEYNFPGNCYSEKAHLLRELRQAHALLARAEPFLHAGRKPAPQAAILMPRSAQVWDCREMEIARGISDATNTQLNRATVDYLAEVFDLYLALQHANIPVAFVEEDELTAAGLKPYRVLYVTAPNVPREGQAALLEWVRSGGTLVTISNALTADRYDEPCQLVAEATGLREEPRQRLLVANAATLPQAGTLLLGEAKLPVYGPRGAMSPSAASTAPPAAKVHLRFSDDKPALLEAALGQGRHFHFAFLPGISYWRSAQGTQDRLPVGFSEPLRQWIAYPIRQAGLTPPVRANRPLVETPLLLSDKGAAVTLLNWTGAPIAELELTLALPFRPQRLWTASGAPVQQHHTPAGLVVRLPLAQADILLLER</sequence>
<reference evidence="1 2" key="1">
    <citation type="submission" date="2020-07" db="EMBL/GenBank/DDBJ databases">
        <title>Thermogemmata thermophila gen. nov., sp. nov., a novel moderate thermophilic planctomycete from a Kamchatka hot spring.</title>
        <authorList>
            <person name="Elcheninov A.G."/>
            <person name="Podosokorskaya O.A."/>
            <person name="Kovaleva O.L."/>
            <person name="Novikov A."/>
            <person name="Bonch-Osmolovskaya E.A."/>
            <person name="Toshchakov S.V."/>
            <person name="Kublanov I.V."/>
        </authorList>
    </citation>
    <scope>NUCLEOTIDE SEQUENCE [LARGE SCALE GENOMIC DNA]</scope>
    <source>
        <strain evidence="1 2">2918</strain>
    </source>
</reference>
<evidence type="ECO:0000313" key="1">
    <source>
        <dbReference type="EMBL" id="MBA2227933.1"/>
    </source>
</evidence>
<comment type="caution">
    <text evidence="1">The sequence shown here is derived from an EMBL/GenBank/DDBJ whole genome shotgun (WGS) entry which is preliminary data.</text>
</comment>
<gene>
    <name evidence="1" type="ORF">H0921_17370</name>
</gene>
<dbReference type="Gene3D" id="3.40.50.880">
    <property type="match status" value="1"/>
</dbReference>
<dbReference type="Proteomes" id="UP000542342">
    <property type="component" value="Unassembled WGS sequence"/>
</dbReference>
<dbReference type="AlphaFoldDB" id="A0A7V9ADD8"/>
<keyword evidence="2" id="KW-1185">Reference proteome</keyword>
<organism evidence="1 2">
    <name type="scientific">Thermogemmata fonticola</name>
    <dbReference type="NCBI Taxonomy" id="2755323"/>
    <lineage>
        <taxon>Bacteria</taxon>
        <taxon>Pseudomonadati</taxon>
        <taxon>Planctomycetota</taxon>
        <taxon>Planctomycetia</taxon>
        <taxon>Gemmatales</taxon>
        <taxon>Gemmataceae</taxon>
        <taxon>Thermogemmata</taxon>
    </lineage>
</organism>
<dbReference type="InterPro" id="IPR029062">
    <property type="entry name" value="Class_I_gatase-like"/>
</dbReference>
<evidence type="ECO:0008006" key="3">
    <source>
        <dbReference type="Google" id="ProtNLM"/>
    </source>
</evidence>
<dbReference type="EMBL" id="JACEFB010000023">
    <property type="protein sequence ID" value="MBA2227933.1"/>
    <property type="molecule type" value="Genomic_DNA"/>
</dbReference>
<name>A0A7V9ADD8_9BACT</name>
<accession>A0A7V9ADD8</accession>
<protein>
    <recommendedName>
        <fullName evidence="3">Beta-galactosidase trimerisation domain-containing protein</fullName>
    </recommendedName>
</protein>
<dbReference type="SUPFAM" id="SSF52317">
    <property type="entry name" value="Class I glutamine amidotransferase-like"/>
    <property type="match status" value="1"/>
</dbReference>
<dbReference type="CDD" id="cd03143">
    <property type="entry name" value="A4_beta-galactosidase_middle_domain"/>
    <property type="match status" value="1"/>
</dbReference>
<dbReference type="RefSeq" id="WP_194539797.1">
    <property type="nucleotide sequence ID" value="NZ_JACEFB010000023.1"/>
</dbReference>
<evidence type="ECO:0000313" key="2">
    <source>
        <dbReference type="Proteomes" id="UP000542342"/>
    </source>
</evidence>
<proteinExistence type="predicted"/>